<keyword evidence="1" id="KW-0472">Membrane</keyword>
<feature type="transmembrane region" description="Helical" evidence="1">
    <location>
        <begin position="102"/>
        <end position="128"/>
    </location>
</feature>
<organism evidence="2 3">
    <name type="scientific">Heterodera schachtii</name>
    <name type="common">Sugarbeet cyst nematode worm</name>
    <name type="synonym">Tylenchus schachtii</name>
    <dbReference type="NCBI Taxonomy" id="97005"/>
    <lineage>
        <taxon>Eukaryota</taxon>
        <taxon>Metazoa</taxon>
        <taxon>Ecdysozoa</taxon>
        <taxon>Nematoda</taxon>
        <taxon>Chromadorea</taxon>
        <taxon>Rhabditida</taxon>
        <taxon>Tylenchina</taxon>
        <taxon>Tylenchomorpha</taxon>
        <taxon>Tylenchoidea</taxon>
        <taxon>Heteroderidae</taxon>
        <taxon>Heteroderinae</taxon>
        <taxon>Heterodera</taxon>
    </lineage>
</organism>
<name>A0ABD2IW15_HETSC</name>
<accession>A0ABD2IW15</accession>
<keyword evidence="3" id="KW-1185">Reference proteome</keyword>
<comment type="caution">
    <text evidence="2">The sequence shown here is derived from an EMBL/GenBank/DDBJ whole genome shotgun (WGS) entry which is preliminary data.</text>
</comment>
<sequence>MADNSVYKCVHCNDPKQEKICVELRKLFETVSVSAKSETRLTLTTKSAKTETLLPCIEFAQTEANAQLDGQRDPIQAKMDKMEANKIEIDNNSAAAKDDKQLPFAVVVVLSVLGVLFVQGIIALLVFVCKSVKRQK</sequence>
<dbReference type="AlphaFoldDB" id="A0ABD2IW15"/>
<evidence type="ECO:0000256" key="1">
    <source>
        <dbReference type="SAM" id="Phobius"/>
    </source>
</evidence>
<dbReference type="Proteomes" id="UP001620645">
    <property type="component" value="Unassembled WGS sequence"/>
</dbReference>
<evidence type="ECO:0000313" key="3">
    <source>
        <dbReference type="Proteomes" id="UP001620645"/>
    </source>
</evidence>
<protein>
    <submittedName>
        <fullName evidence="2">Uncharacterized protein</fullName>
    </submittedName>
</protein>
<gene>
    <name evidence="2" type="ORF">niasHS_008743</name>
</gene>
<dbReference type="EMBL" id="JBICCN010000242">
    <property type="protein sequence ID" value="KAL3084104.1"/>
    <property type="molecule type" value="Genomic_DNA"/>
</dbReference>
<reference evidence="2 3" key="1">
    <citation type="submission" date="2024-10" db="EMBL/GenBank/DDBJ databases">
        <authorList>
            <person name="Kim D."/>
        </authorList>
    </citation>
    <scope>NUCLEOTIDE SEQUENCE [LARGE SCALE GENOMIC DNA]</scope>
    <source>
        <strain evidence="2">Taebaek</strain>
    </source>
</reference>
<keyword evidence="1" id="KW-1133">Transmembrane helix</keyword>
<keyword evidence="1" id="KW-0812">Transmembrane</keyword>
<evidence type="ECO:0000313" key="2">
    <source>
        <dbReference type="EMBL" id="KAL3084104.1"/>
    </source>
</evidence>
<proteinExistence type="predicted"/>